<proteinExistence type="predicted"/>
<dbReference type="Proteomes" id="UP001242732">
    <property type="component" value="Chromosome"/>
</dbReference>
<protein>
    <recommendedName>
        <fullName evidence="3">DUF3175 domain-containing protein</fullName>
    </recommendedName>
</protein>
<evidence type="ECO:0000313" key="1">
    <source>
        <dbReference type="EMBL" id="WIY50808.1"/>
    </source>
</evidence>
<accession>A0ABY9AVG7</accession>
<evidence type="ECO:0000313" key="2">
    <source>
        <dbReference type="Proteomes" id="UP001242732"/>
    </source>
</evidence>
<sequence>MTDTELTFTTALARVKFPPRCSCLKFVDSMVWFSQTRRGKQLTPAQSKYLASCVIRFQRQINANLVERARKELERLKAAEQGGGGAA</sequence>
<reference evidence="1 2" key="1">
    <citation type="submission" date="2023-06" db="EMBL/GenBank/DDBJ databases">
        <authorList>
            <person name="Ham H."/>
            <person name="Park D.S."/>
        </authorList>
    </citation>
    <scope>NUCLEOTIDE SEQUENCE [LARGE SCALE GENOMIC DNA]</scope>
    <source>
        <strain evidence="1 2">KACC 17005</strain>
    </source>
</reference>
<gene>
    <name evidence="1" type="ORF">QRO08_09680</name>
</gene>
<name>A0ABY9AVG7_PARCI</name>
<evidence type="ECO:0008006" key="3">
    <source>
        <dbReference type="Google" id="ProtNLM"/>
    </source>
</evidence>
<dbReference type="EMBL" id="CP127363">
    <property type="protein sequence ID" value="WIY50808.1"/>
    <property type="molecule type" value="Genomic_DNA"/>
</dbReference>
<organism evidence="1 2">
    <name type="scientific">Paracidovorax citrulli</name>
    <name type="common">Acidovorax citrulli</name>
    <dbReference type="NCBI Taxonomy" id="80869"/>
    <lineage>
        <taxon>Bacteria</taxon>
        <taxon>Pseudomonadati</taxon>
        <taxon>Pseudomonadota</taxon>
        <taxon>Betaproteobacteria</taxon>
        <taxon>Burkholderiales</taxon>
        <taxon>Comamonadaceae</taxon>
        <taxon>Paracidovorax</taxon>
    </lineage>
</organism>
<keyword evidence="2" id="KW-1185">Reference proteome</keyword>
<dbReference type="RefSeq" id="WP_011795458.1">
    <property type="nucleotide sequence ID" value="NZ_CP023687.1"/>
</dbReference>